<keyword evidence="2" id="KW-1185">Reference proteome</keyword>
<reference evidence="1 2" key="1">
    <citation type="journal article" date="2011" name="Mol. Biol. Evol.">
        <title>Phylogenomic evidence for the presence of a flagellum and cbb3 oxidase in the free-living mitochondrial ancestor.</title>
        <authorList>
            <person name="Sassera D."/>
            <person name="Lo N."/>
            <person name="Epis S."/>
            <person name="D'Auria G."/>
            <person name="Montagna M."/>
            <person name="Comandatore F."/>
            <person name="Horner D."/>
            <person name="Pereto J."/>
            <person name="Luciano A.M."/>
            <person name="Franciosi F."/>
            <person name="Ferri E."/>
            <person name="Crotti E."/>
            <person name="Bazzocchi C."/>
            <person name="Daffonchio D."/>
            <person name="Sacchi L."/>
            <person name="Moya A."/>
            <person name="Latorre A."/>
            <person name="Bandi C."/>
        </authorList>
    </citation>
    <scope>NUCLEOTIDE SEQUENCE [LARGE SCALE GENOMIC DNA]</scope>
    <source>
        <strain evidence="1 2">IricVA</strain>
    </source>
</reference>
<evidence type="ECO:0000313" key="2">
    <source>
        <dbReference type="Proteomes" id="UP000006639"/>
    </source>
</evidence>
<accession>F7XWA2</accession>
<protein>
    <submittedName>
        <fullName evidence="1">Uncharacterized protein</fullName>
    </submittedName>
</protein>
<sequence length="103" mass="11741">MLHVEIIPEYKENKLDEYIVAHYELGKYHVDGGGLRLLKMLKSILSTWPVEEIEHISGVDVTKPVIQVWLSARSPDSTVATGGASTVSWERQTYRRNYCKHAT</sequence>
<dbReference type="Proteomes" id="UP000006639">
    <property type="component" value="Chromosome"/>
</dbReference>
<proteinExistence type="predicted"/>
<organism evidence="1 2">
    <name type="scientific">Midichloria mitochondrii (strain IricVA)</name>
    <dbReference type="NCBI Taxonomy" id="696127"/>
    <lineage>
        <taxon>Bacteria</taxon>
        <taxon>Pseudomonadati</taxon>
        <taxon>Pseudomonadota</taxon>
        <taxon>Alphaproteobacteria</taxon>
        <taxon>Rickettsiales</taxon>
        <taxon>Candidatus Midichloriaceae</taxon>
        <taxon>Candidatus Midichloria</taxon>
    </lineage>
</organism>
<gene>
    <name evidence="1" type="ordered locus">midi_00654</name>
</gene>
<dbReference type="AlphaFoldDB" id="F7XWA2"/>
<dbReference type="HOGENOM" id="CLU_2260554_0_0_5"/>
<evidence type="ECO:0000313" key="1">
    <source>
        <dbReference type="EMBL" id="AEI88951.1"/>
    </source>
</evidence>
<dbReference type="EMBL" id="CP002130">
    <property type="protein sequence ID" value="AEI88951.1"/>
    <property type="molecule type" value="Genomic_DNA"/>
</dbReference>
<name>F7XWA2_MIDMI</name>
<dbReference type="KEGG" id="mmn:midi_00654"/>